<evidence type="ECO:0000256" key="1">
    <source>
        <dbReference type="ARBA" id="ARBA00008226"/>
    </source>
</evidence>
<dbReference type="InterPro" id="IPR033656">
    <property type="entry name" value="HisRS_anticodon"/>
</dbReference>
<evidence type="ECO:0000256" key="6">
    <source>
        <dbReference type="ARBA" id="ARBA00022917"/>
    </source>
</evidence>
<organism evidence="11">
    <name type="scientific">marine metagenome</name>
    <dbReference type="NCBI Taxonomy" id="408172"/>
    <lineage>
        <taxon>unclassified sequences</taxon>
        <taxon>metagenomes</taxon>
        <taxon>ecological metagenomes</taxon>
    </lineage>
</organism>
<protein>
    <recommendedName>
        <fullName evidence="2">histidine--tRNA ligase</fullName>
        <ecNumber evidence="2">6.1.1.21</ecNumber>
    </recommendedName>
    <alternativeName>
        <fullName evidence="8">Histidyl-tRNA synthetase</fullName>
    </alternativeName>
</protein>
<reference evidence="11" key="1">
    <citation type="submission" date="2018-05" db="EMBL/GenBank/DDBJ databases">
        <authorList>
            <person name="Lanie J.A."/>
            <person name="Ng W.-L."/>
            <person name="Kazmierczak K.M."/>
            <person name="Andrzejewski T.M."/>
            <person name="Davidsen T.M."/>
            <person name="Wayne K.J."/>
            <person name="Tettelin H."/>
            <person name="Glass J.I."/>
            <person name="Rusch D."/>
            <person name="Podicherti R."/>
            <person name="Tsui H.-C.T."/>
            <person name="Winkler M.E."/>
        </authorList>
    </citation>
    <scope>NUCLEOTIDE SEQUENCE</scope>
</reference>
<comment type="catalytic activity">
    <reaction evidence="9">
        <text>tRNA(His) + L-histidine + ATP = L-histidyl-tRNA(His) + AMP + diphosphate + H(+)</text>
        <dbReference type="Rhea" id="RHEA:17313"/>
        <dbReference type="Rhea" id="RHEA-COMP:9665"/>
        <dbReference type="Rhea" id="RHEA-COMP:9689"/>
        <dbReference type="ChEBI" id="CHEBI:15378"/>
        <dbReference type="ChEBI" id="CHEBI:30616"/>
        <dbReference type="ChEBI" id="CHEBI:33019"/>
        <dbReference type="ChEBI" id="CHEBI:57595"/>
        <dbReference type="ChEBI" id="CHEBI:78442"/>
        <dbReference type="ChEBI" id="CHEBI:78527"/>
        <dbReference type="ChEBI" id="CHEBI:456215"/>
        <dbReference type="EC" id="6.1.1.21"/>
    </reaction>
</comment>
<evidence type="ECO:0000256" key="9">
    <source>
        <dbReference type="ARBA" id="ARBA00047639"/>
    </source>
</evidence>
<accession>A0A381NA94</accession>
<dbReference type="Gene3D" id="3.30.930.10">
    <property type="entry name" value="Bira Bifunctional Protein, Domain 2"/>
    <property type="match status" value="1"/>
</dbReference>
<dbReference type="GO" id="GO:0005524">
    <property type="term" value="F:ATP binding"/>
    <property type="evidence" value="ECO:0007669"/>
    <property type="project" value="UniProtKB-KW"/>
</dbReference>
<dbReference type="Gene3D" id="3.40.50.800">
    <property type="entry name" value="Anticodon-binding domain"/>
    <property type="match status" value="1"/>
</dbReference>
<evidence type="ECO:0000256" key="8">
    <source>
        <dbReference type="ARBA" id="ARBA00030619"/>
    </source>
</evidence>
<keyword evidence="5" id="KW-0067">ATP-binding</keyword>
<gene>
    <name evidence="11" type="ORF">METZ01_LOCUS3858</name>
</gene>
<feature type="domain" description="Aminoacyl-transfer RNA synthetases class-II family profile" evidence="10">
    <location>
        <begin position="1"/>
        <end position="298"/>
    </location>
</feature>
<dbReference type="SUPFAM" id="SSF55681">
    <property type="entry name" value="Class II aaRS and biotin synthetases"/>
    <property type="match status" value="1"/>
</dbReference>
<evidence type="ECO:0000256" key="7">
    <source>
        <dbReference type="ARBA" id="ARBA00023146"/>
    </source>
</evidence>
<dbReference type="InterPro" id="IPR036621">
    <property type="entry name" value="Anticodon-bd_dom_sf"/>
</dbReference>
<dbReference type="InterPro" id="IPR041715">
    <property type="entry name" value="HisRS-like_core"/>
</dbReference>
<sequence length="384" mass="42886">MRTPIFEDSSVFEKGTIETLQSAQKGMYRFVDLGGHELTLRPEGTPPVIRAYVEHNLSHSKDVARFYYIGPMFRYERPQKGRYRQFHQIGVEVFGSESAALDAEVIDMAMTWLGDLGIESLQLFINSVGDHDDRPAYMEKLIEAQKDLLAEMSEDSRRRHELNPLRVFDSKDPQDQLLIEKFPTILDHLSPQNKAHFDEVCAYLSDWGIDYNIEPRLVRGLDYYRRTVFEVTSSALGAQDSLLGGGRYDGLVEQMGGDNIPGVGFAAGLERIVLALPEGAGAAPIDCYIVTVSPELIPQAMKVMRDLRSHGLCCTADFQGRSVKAQMKAANRSNAPIAVIFGPDELSKGVCTLKMMESGEQQEVSLEILVEDLQRIVHMANPGN</sequence>
<evidence type="ECO:0000256" key="4">
    <source>
        <dbReference type="ARBA" id="ARBA00022741"/>
    </source>
</evidence>
<keyword evidence="4" id="KW-0547">Nucleotide-binding</keyword>
<dbReference type="CDD" id="cd00773">
    <property type="entry name" value="HisRS-like_core"/>
    <property type="match status" value="1"/>
</dbReference>
<dbReference type="InterPro" id="IPR004516">
    <property type="entry name" value="HisRS/HisZ"/>
</dbReference>
<dbReference type="GO" id="GO:0005737">
    <property type="term" value="C:cytoplasm"/>
    <property type="evidence" value="ECO:0007669"/>
    <property type="project" value="InterPro"/>
</dbReference>
<dbReference type="EMBL" id="UINC01000200">
    <property type="protein sequence ID" value="SUZ51004.1"/>
    <property type="molecule type" value="Genomic_DNA"/>
</dbReference>
<keyword evidence="6" id="KW-0648">Protein biosynthesis</keyword>
<dbReference type="Pfam" id="PF13393">
    <property type="entry name" value="tRNA-synt_His"/>
    <property type="match status" value="1"/>
</dbReference>
<dbReference type="PROSITE" id="PS50862">
    <property type="entry name" value="AA_TRNA_LIGASE_II"/>
    <property type="match status" value="1"/>
</dbReference>
<dbReference type="InterPro" id="IPR015807">
    <property type="entry name" value="His-tRNA-ligase"/>
</dbReference>
<dbReference type="PANTHER" id="PTHR43707:SF1">
    <property type="entry name" value="HISTIDINE--TRNA LIGASE, MITOCHONDRIAL-RELATED"/>
    <property type="match status" value="1"/>
</dbReference>
<comment type="similarity">
    <text evidence="1">Belongs to the class-II aminoacyl-tRNA synthetase family.</text>
</comment>
<dbReference type="GO" id="GO:0004821">
    <property type="term" value="F:histidine-tRNA ligase activity"/>
    <property type="evidence" value="ECO:0007669"/>
    <property type="project" value="UniProtKB-EC"/>
</dbReference>
<dbReference type="InterPro" id="IPR004154">
    <property type="entry name" value="Anticodon-bd"/>
</dbReference>
<evidence type="ECO:0000313" key="11">
    <source>
        <dbReference type="EMBL" id="SUZ51004.1"/>
    </source>
</evidence>
<evidence type="ECO:0000259" key="10">
    <source>
        <dbReference type="PROSITE" id="PS50862"/>
    </source>
</evidence>
<evidence type="ECO:0000256" key="5">
    <source>
        <dbReference type="ARBA" id="ARBA00022840"/>
    </source>
</evidence>
<proteinExistence type="inferred from homology"/>
<keyword evidence="7" id="KW-0030">Aminoacyl-tRNA synthetase</keyword>
<dbReference type="EC" id="6.1.1.21" evidence="2"/>
<dbReference type="SUPFAM" id="SSF52954">
    <property type="entry name" value="Class II aaRS ABD-related"/>
    <property type="match status" value="1"/>
</dbReference>
<dbReference type="NCBIfam" id="TIGR00442">
    <property type="entry name" value="hisS"/>
    <property type="match status" value="1"/>
</dbReference>
<dbReference type="Pfam" id="PF03129">
    <property type="entry name" value="HGTP_anticodon"/>
    <property type="match status" value="1"/>
</dbReference>
<dbReference type="PIRSF" id="PIRSF001549">
    <property type="entry name" value="His-tRNA_synth"/>
    <property type="match status" value="1"/>
</dbReference>
<dbReference type="HAMAP" id="MF_00127">
    <property type="entry name" value="His_tRNA_synth"/>
    <property type="match status" value="1"/>
</dbReference>
<dbReference type="InterPro" id="IPR006195">
    <property type="entry name" value="aa-tRNA-synth_II"/>
</dbReference>
<keyword evidence="3" id="KW-0436">Ligase</keyword>
<evidence type="ECO:0000256" key="2">
    <source>
        <dbReference type="ARBA" id="ARBA00012815"/>
    </source>
</evidence>
<dbReference type="GO" id="GO:0006427">
    <property type="term" value="P:histidyl-tRNA aminoacylation"/>
    <property type="evidence" value="ECO:0007669"/>
    <property type="project" value="InterPro"/>
</dbReference>
<dbReference type="InterPro" id="IPR045864">
    <property type="entry name" value="aa-tRNA-synth_II/BPL/LPL"/>
</dbReference>
<evidence type="ECO:0000256" key="3">
    <source>
        <dbReference type="ARBA" id="ARBA00022598"/>
    </source>
</evidence>
<name>A0A381NA94_9ZZZZ</name>
<dbReference type="CDD" id="cd00859">
    <property type="entry name" value="HisRS_anticodon"/>
    <property type="match status" value="1"/>
</dbReference>
<dbReference type="AlphaFoldDB" id="A0A381NA94"/>
<dbReference type="PANTHER" id="PTHR43707">
    <property type="entry name" value="HISTIDYL-TRNA SYNTHETASE"/>
    <property type="match status" value="1"/>
</dbReference>